<sequence length="211" mass="25010">MDEIYINKLIKDIEKVEKFIQQADNAIEFLLPVENSAPLDRKIFALYQSYCKLPYNPEKSDSITTAATNVILTKMVNEMKQELEKEEPKKQEKFDDIIELLKQDQLEKSKLIKEFSFEFKPDDKSSETRELQSELTRDVKKIIAKFIKYSNLNLNEKDFKEILHDAMQFTNQLCRNIEWLEPPANLRFFTETLVKNNVLYYKDGQVKLIVR</sequence>
<dbReference type="AlphaFoldDB" id="A0A9W4TXE2"/>
<dbReference type="Proteomes" id="UP001152885">
    <property type="component" value="Unassembled WGS sequence"/>
</dbReference>
<evidence type="ECO:0000313" key="1">
    <source>
        <dbReference type="EMBL" id="CAI5758342.1"/>
    </source>
</evidence>
<reference evidence="1" key="1">
    <citation type="submission" date="2022-12" db="EMBL/GenBank/DDBJ databases">
        <authorList>
            <person name="Brejova B."/>
        </authorList>
    </citation>
    <scope>NUCLEOTIDE SEQUENCE</scope>
</reference>
<organism evidence="1 2">
    <name type="scientific">Candida verbasci</name>
    <dbReference type="NCBI Taxonomy" id="1227364"/>
    <lineage>
        <taxon>Eukaryota</taxon>
        <taxon>Fungi</taxon>
        <taxon>Dikarya</taxon>
        <taxon>Ascomycota</taxon>
        <taxon>Saccharomycotina</taxon>
        <taxon>Pichiomycetes</taxon>
        <taxon>Debaryomycetaceae</taxon>
        <taxon>Candida/Lodderomyces clade</taxon>
        <taxon>Candida</taxon>
    </lineage>
</organism>
<keyword evidence="2" id="KW-1185">Reference proteome</keyword>
<comment type="caution">
    <text evidence="1">The sequence shown here is derived from an EMBL/GenBank/DDBJ whole genome shotgun (WGS) entry which is preliminary data.</text>
</comment>
<gene>
    <name evidence="1" type="ORF">CANVERA_P2857</name>
</gene>
<dbReference type="OrthoDB" id="4084018at2759"/>
<protein>
    <submittedName>
        <fullName evidence="1">Uncharacterized protein</fullName>
    </submittedName>
</protein>
<name>A0A9W4TXE2_9ASCO</name>
<dbReference type="EMBL" id="CANTUO010000002">
    <property type="protein sequence ID" value="CAI5758342.1"/>
    <property type="molecule type" value="Genomic_DNA"/>
</dbReference>
<accession>A0A9W4TXE2</accession>
<evidence type="ECO:0000313" key="2">
    <source>
        <dbReference type="Proteomes" id="UP001152885"/>
    </source>
</evidence>
<proteinExistence type="predicted"/>